<dbReference type="EMBL" id="HG793190">
    <property type="protein sequence ID" value="CRL30721.1"/>
    <property type="molecule type" value="Genomic_DNA"/>
</dbReference>
<reference evidence="2 3" key="1">
    <citation type="journal article" date="2014" name="Nat. Commun.">
        <title>Multiple recent horizontal transfers of a large genomic region in cheese making fungi.</title>
        <authorList>
            <person name="Cheeseman K."/>
            <person name="Ropars J."/>
            <person name="Renault P."/>
            <person name="Dupont J."/>
            <person name="Gouzy J."/>
            <person name="Branca A."/>
            <person name="Abraham A.L."/>
            <person name="Ceppi M."/>
            <person name="Conseiller E."/>
            <person name="Debuchy R."/>
            <person name="Malagnac F."/>
            <person name="Goarin A."/>
            <person name="Silar P."/>
            <person name="Lacoste S."/>
            <person name="Sallet E."/>
            <person name="Bensimon A."/>
            <person name="Giraud T."/>
            <person name="Brygoo Y."/>
        </authorList>
    </citation>
    <scope>NUCLEOTIDE SEQUENCE [LARGE SCALE GENOMIC DNA]</scope>
    <source>
        <strain evidence="3">FM 013</strain>
    </source>
</reference>
<feature type="region of interest" description="Disordered" evidence="1">
    <location>
        <begin position="1"/>
        <end position="33"/>
    </location>
</feature>
<gene>
    <name evidence="2" type="ORF">PCAMFM013_S057g000043</name>
</gene>
<keyword evidence="3" id="KW-1185">Reference proteome</keyword>
<evidence type="ECO:0000313" key="2">
    <source>
        <dbReference type="EMBL" id="CRL30721.1"/>
    </source>
</evidence>
<accession>A0A0G4PW31</accession>
<name>A0A0G4PW31_PENC3</name>
<feature type="compositionally biased region" description="Basic and acidic residues" evidence="1">
    <location>
        <begin position="22"/>
        <end position="33"/>
    </location>
</feature>
<dbReference type="Proteomes" id="UP000053732">
    <property type="component" value="Unassembled WGS sequence"/>
</dbReference>
<sequence length="33" mass="3918">MLNRELQESQSRNEANPGVEWQENRQTERGYAP</sequence>
<protein>
    <submittedName>
        <fullName evidence="2">Str. FM013</fullName>
    </submittedName>
</protein>
<evidence type="ECO:0000313" key="3">
    <source>
        <dbReference type="Proteomes" id="UP000053732"/>
    </source>
</evidence>
<dbReference type="AlphaFoldDB" id="A0A0G4PW31"/>
<proteinExistence type="predicted"/>
<evidence type="ECO:0000256" key="1">
    <source>
        <dbReference type="SAM" id="MobiDB-lite"/>
    </source>
</evidence>
<organism evidence="2 3">
    <name type="scientific">Penicillium camemberti (strain FM 013)</name>
    <dbReference type="NCBI Taxonomy" id="1429867"/>
    <lineage>
        <taxon>Eukaryota</taxon>
        <taxon>Fungi</taxon>
        <taxon>Dikarya</taxon>
        <taxon>Ascomycota</taxon>
        <taxon>Pezizomycotina</taxon>
        <taxon>Eurotiomycetes</taxon>
        <taxon>Eurotiomycetidae</taxon>
        <taxon>Eurotiales</taxon>
        <taxon>Aspergillaceae</taxon>
        <taxon>Penicillium</taxon>
    </lineage>
</organism>